<feature type="chain" id="PRO_5032343525" evidence="2">
    <location>
        <begin position="29"/>
        <end position="217"/>
    </location>
</feature>
<reference evidence="3" key="1">
    <citation type="submission" date="2021-02" db="EMBL/GenBank/DDBJ databases">
        <authorList>
            <person name="Dougan E. K."/>
            <person name="Rhodes N."/>
            <person name="Thang M."/>
            <person name="Chan C."/>
        </authorList>
    </citation>
    <scope>NUCLEOTIDE SEQUENCE</scope>
</reference>
<protein>
    <submittedName>
        <fullName evidence="3">Uncharacterized protein</fullName>
    </submittedName>
</protein>
<dbReference type="AlphaFoldDB" id="A0A812R6N8"/>
<feature type="compositionally biased region" description="Basic and acidic residues" evidence="1">
    <location>
        <begin position="99"/>
        <end position="120"/>
    </location>
</feature>
<comment type="caution">
    <text evidence="3">The sequence shown here is derived from an EMBL/GenBank/DDBJ whole genome shotgun (WGS) entry which is preliminary data.</text>
</comment>
<dbReference type="Proteomes" id="UP000604046">
    <property type="component" value="Unassembled WGS sequence"/>
</dbReference>
<name>A0A812R6N8_9DINO</name>
<evidence type="ECO:0000313" key="3">
    <source>
        <dbReference type="EMBL" id="CAE7421386.1"/>
    </source>
</evidence>
<dbReference type="EMBL" id="CAJNDS010002302">
    <property type="protein sequence ID" value="CAE7421386.1"/>
    <property type="molecule type" value="Genomic_DNA"/>
</dbReference>
<evidence type="ECO:0000256" key="1">
    <source>
        <dbReference type="SAM" id="MobiDB-lite"/>
    </source>
</evidence>
<organism evidence="3 4">
    <name type="scientific">Symbiodinium natans</name>
    <dbReference type="NCBI Taxonomy" id="878477"/>
    <lineage>
        <taxon>Eukaryota</taxon>
        <taxon>Sar</taxon>
        <taxon>Alveolata</taxon>
        <taxon>Dinophyceae</taxon>
        <taxon>Suessiales</taxon>
        <taxon>Symbiodiniaceae</taxon>
        <taxon>Symbiodinium</taxon>
    </lineage>
</organism>
<proteinExistence type="predicted"/>
<feature type="region of interest" description="Disordered" evidence="1">
    <location>
        <begin position="80"/>
        <end position="120"/>
    </location>
</feature>
<keyword evidence="2" id="KW-0732">Signal</keyword>
<accession>A0A812R6N8</accession>
<keyword evidence="4" id="KW-1185">Reference proteome</keyword>
<feature type="signal peptide" evidence="2">
    <location>
        <begin position="1"/>
        <end position="28"/>
    </location>
</feature>
<evidence type="ECO:0000256" key="2">
    <source>
        <dbReference type="SAM" id="SignalP"/>
    </source>
</evidence>
<gene>
    <name evidence="3" type="ORF">SNAT2548_LOCUS22920</name>
</gene>
<sequence>MCLAGFCVFFSFLCLNAFRRFLASAVLAQVKSAAGASCDQACAARDGCNDEAWPSSEEEFHDAARLAGQVCESTQSGGAKYDPSTDGHHCGWQGPEDMNGEKRAGEKTALRRTSTPDDGKQTGCGIECTGIYFTSARSQVKSAAGASCDQEEFYDAAKLAGQVCEGTQTGGAKYDPSTDGRYCGWSGPDSMNGESRCSQSGDSGTYRFCPCNADKEL</sequence>
<evidence type="ECO:0000313" key="4">
    <source>
        <dbReference type="Proteomes" id="UP000604046"/>
    </source>
</evidence>